<dbReference type="Gene3D" id="3.30.420.40">
    <property type="match status" value="2"/>
</dbReference>
<dbReference type="InterPro" id="IPR000600">
    <property type="entry name" value="ROK"/>
</dbReference>
<name>A0ABV4U7H0_9BACT</name>
<sequence>MSGHSLIDNAIFGVLVTSGDLSIPAVARSLEMPTSTANGIVQRLVEEGRIERESVVSAGATRRGRPAARYRPRLLKPVAACALDGSSLSVGLVDRDLSLVGRHDRRFRAREMGQVLELIVESFDEACAEAGMKRKQFAGLALSANVLTMAQGVVSSSVLPWIGVEAIQHCRSALGMEVRLLQHAHLIAAYQGIEPPRPRMMVRFNVGDGVSAHQLTGGRPHAGASGMAGELGHTIVDPDGPLCGCGRRGCLEALASGPAICRALIERATPAVMTRLDRAWLAATPPSQAFDAVYEAWLAGDGAVVSVMEKVLDDLARTLATALNMLDPDQVLASGYVLQNHPQWLDQLEQRMRRWVFQLDRRNLRLVPEHTDVEQVLRVAALLFSYPACFDAFTGRCP</sequence>
<dbReference type="InterPro" id="IPR036390">
    <property type="entry name" value="WH_DNA-bd_sf"/>
</dbReference>
<protein>
    <submittedName>
        <fullName evidence="1">ROK family protein</fullName>
    </submittedName>
</protein>
<reference evidence="1 2" key="1">
    <citation type="submission" date="2024-08" db="EMBL/GenBank/DDBJ databases">
        <title>Whole-genome sequencing of halo(alkali)philic microorganisms from hypersaline lakes.</title>
        <authorList>
            <person name="Sorokin D.Y."/>
            <person name="Merkel A.Y."/>
            <person name="Messina E."/>
            <person name="Yakimov M."/>
        </authorList>
    </citation>
    <scope>NUCLEOTIDE SEQUENCE [LARGE SCALE GENOMIC DNA]</scope>
    <source>
        <strain evidence="1 2">AB-hyl4</strain>
    </source>
</reference>
<dbReference type="PANTHER" id="PTHR18964">
    <property type="entry name" value="ROK (REPRESSOR, ORF, KINASE) FAMILY"/>
    <property type="match status" value="1"/>
</dbReference>
<evidence type="ECO:0000313" key="1">
    <source>
        <dbReference type="EMBL" id="MFA9479550.1"/>
    </source>
</evidence>
<dbReference type="SUPFAM" id="SSF53067">
    <property type="entry name" value="Actin-like ATPase domain"/>
    <property type="match status" value="2"/>
</dbReference>
<evidence type="ECO:0000313" key="2">
    <source>
        <dbReference type="Proteomes" id="UP001575105"/>
    </source>
</evidence>
<accession>A0ABV4U7H0</accession>
<dbReference type="SUPFAM" id="SSF46785">
    <property type="entry name" value="Winged helix' DNA-binding domain"/>
    <property type="match status" value="1"/>
</dbReference>
<dbReference type="Pfam" id="PF00480">
    <property type="entry name" value="ROK"/>
    <property type="match status" value="1"/>
</dbReference>
<dbReference type="RefSeq" id="WP_425346469.1">
    <property type="nucleotide sequence ID" value="NZ_JBGUBD010000009.1"/>
</dbReference>
<dbReference type="InterPro" id="IPR043129">
    <property type="entry name" value="ATPase_NBD"/>
</dbReference>
<comment type="caution">
    <text evidence="1">The sequence shown here is derived from an EMBL/GenBank/DDBJ whole genome shotgun (WGS) entry which is preliminary data.</text>
</comment>
<organism evidence="1 2">
    <name type="scientific">Natronomicrosphaera hydrolytica</name>
    <dbReference type="NCBI Taxonomy" id="3242702"/>
    <lineage>
        <taxon>Bacteria</taxon>
        <taxon>Pseudomonadati</taxon>
        <taxon>Planctomycetota</taxon>
        <taxon>Phycisphaerae</taxon>
        <taxon>Phycisphaerales</taxon>
        <taxon>Phycisphaeraceae</taxon>
        <taxon>Natronomicrosphaera</taxon>
    </lineage>
</organism>
<dbReference type="PANTHER" id="PTHR18964:SF169">
    <property type="entry name" value="N-ACETYLMANNOSAMINE KINASE"/>
    <property type="match status" value="1"/>
</dbReference>
<gene>
    <name evidence="1" type="ORF">ACERK3_14770</name>
</gene>
<dbReference type="Proteomes" id="UP001575105">
    <property type="component" value="Unassembled WGS sequence"/>
</dbReference>
<dbReference type="EMBL" id="JBGUBD010000009">
    <property type="protein sequence ID" value="MFA9479550.1"/>
    <property type="molecule type" value="Genomic_DNA"/>
</dbReference>
<keyword evidence="2" id="KW-1185">Reference proteome</keyword>
<proteinExistence type="predicted"/>